<dbReference type="OrthoDB" id="9805316at2"/>
<comment type="similarity">
    <text evidence="2 6">Belongs to the FPP/GGPP synthase family.</text>
</comment>
<comment type="caution">
    <text evidence="7">The sequence shown here is derived from an EMBL/GenBank/DDBJ whole genome shotgun (WGS) entry which is preliminary data.</text>
</comment>
<dbReference type="Proteomes" id="UP000032279">
    <property type="component" value="Unassembled WGS sequence"/>
</dbReference>
<dbReference type="SFLD" id="SFLDS00005">
    <property type="entry name" value="Isoprenoid_Synthase_Type_I"/>
    <property type="match status" value="1"/>
</dbReference>
<evidence type="ECO:0000256" key="6">
    <source>
        <dbReference type="RuleBase" id="RU004466"/>
    </source>
</evidence>
<dbReference type="PROSITE" id="PS00444">
    <property type="entry name" value="POLYPRENYL_SYNTHASE_2"/>
    <property type="match status" value="1"/>
</dbReference>
<dbReference type="CDD" id="cd00685">
    <property type="entry name" value="Trans_IPPS_HT"/>
    <property type="match status" value="1"/>
</dbReference>
<dbReference type="PANTHER" id="PTHR12001">
    <property type="entry name" value="GERANYLGERANYL PYROPHOSPHATE SYNTHASE"/>
    <property type="match status" value="1"/>
</dbReference>
<dbReference type="Pfam" id="PF00348">
    <property type="entry name" value="polyprenyl_synt"/>
    <property type="match status" value="1"/>
</dbReference>
<dbReference type="InterPro" id="IPR033749">
    <property type="entry name" value="Polyprenyl_synt_CS"/>
</dbReference>
<gene>
    <name evidence="7" type="ORF">WDC_0843</name>
</gene>
<evidence type="ECO:0000313" key="8">
    <source>
        <dbReference type="Proteomes" id="UP000032279"/>
    </source>
</evidence>
<dbReference type="GO" id="GO:0046872">
    <property type="term" value="F:metal ion binding"/>
    <property type="evidence" value="ECO:0007669"/>
    <property type="project" value="UniProtKB-KW"/>
</dbReference>
<evidence type="ECO:0000256" key="1">
    <source>
        <dbReference type="ARBA" id="ARBA00001946"/>
    </source>
</evidence>
<evidence type="ECO:0000256" key="5">
    <source>
        <dbReference type="ARBA" id="ARBA00022842"/>
    </source>
</evidence>
<dbReference type="InterPro" id="IPR000092">
    <property type="entry name" value="Polyprenyl_synt"/>
</dbReference>
<dbReference type="EMBL" id="AWTT01000016">
    <property type="protein sequence ID" value="KIS03541.1"/>
    <property type="molecule type" value="Genomic_DNA"/>
</dbReference>
<name>A0A0D1A9X9_9LACO</name>
<dbReference type="RefSeq" id="WP_044010543.1">
    <property type="nucleotide sequence ID" value="NZ_AWTT01000016.1"/>
</dbReference>
<keyword evidence="5" id="KW-0460">Magnesium</keyword>
<evidence type="ECO:0000256" key="3">
    <source>
        <dbReference type="ARBA" id="ARBA00022679"/>
    </source>
</evidence>
<comment type="cofactor">
    <cofactor evidence="1">
        <name>Mg(2+)</name>
        <dbReference type="ChEBI" id="CHEBI:18420"/>
    </cofactor>
</comment>
<dbReference type="PANTHER" id="PTHR12001:SF69">
    <property type="entry name" value="ALL TRANS-POLYPRENYL-DIPHOSPHATE SYNTHASE PDSS1"/>
    <property type="match status" value="1"/>
</dbReference>
<dbReference type="Gene3D" id="1.10.600.10">
    <property type="entry name" value="Farnesyl Diphosphate Synthase"/>
    <property type="match status" value="1"/>
</dbReference>
<protein>
    <submittedName>
        <fullName evidence="7">Heptaprenyl diphosphate synthase component II</fullName>
        <ecNumber evidence="7">2.5.1.30</ecNumber>
    </submittedName>
</protein>
<organism evidence="7 8">
    <name type="scientific">Paucilactobacillus wasatchensis</name>
    <dbReference type="NCBI Taxonomy" id="1335616"/>
    <lineage>
        <taxon>Bacteria</taxon>
        <taxon>Bacillati</taxon>
        <taxon>Bacillota</taxon>
        <taxon>Bacilli</taxon>
        <taxon>Lactobacillales</taxon>
        <taxon>Lactobacillaceae</taxon>
        <taxon>Paucilactobacillus</taxon>
    </lineage>
</organism>
<evidence type="ECO:0000256" key="2">
    <source>
        <dbReference type="ARBA" id="ARBA00006706"/>
    </source>
</evidence>
<dbReference type="PATRIC" id="fig|1335616.4.peg.843"/>
<keyword evidence="8" id="KW-1185">Reference proteome</keyword>
<keyword evidence="3 6" id="KW-0808">Transferase</keyword>
<reference evidence="7 8" key="1">
    <citation type="submission" date="2013-08" db="EMBL/GenBank/DDBJ databases">
        <title>Lactobacillus wasatchii sp. WDC04, a late gas producing bacteria isolated from aged chedder cheese.</title>
        <authorList>
            <person name="Oberg C.J."/>
            <person name="Culumber M."/>
            <person name="McMahon D.J."/>
            <person name="Broadbent J.R."/>
            <person name="Oberg T.S."/>
            <person name="Ortaki F."/>
        </authorList>
    </citation>
    <scope>NUCLEOTIDE SEQUENCE [LARGE SCALE GENOMIC DNA]</scope>
    <source>
        <strain evidence="7 8">WDC04</strain>
    </source>
</reference>
<dbReference type="AlphaFoldDB" id="A0A0D1A9X9"/>
<dbReference type="InterPro" id="IPR008949">
    <property type="entry name" value="Isoprenoid_synthase_dom_sf"/>
</dbReference>
<sequence length="325" mass="36049">MAHSIWKDFPTTALKLDELKQYMFSLVALKNKPIQTKILELIGAGGKLLRPGYFYLFSSLGPNQDATKLQAGAAALELLHVATLIHDDVVDDSPLRRNVATIHTVYGQKNAIYAGDFLFTLYFKQVIQSASNMQDIAANADIMHAILDGELNQMQLNYNQKTTVEQYLTEIEGKTAKLFELACSQGARLSGSDAATIAIAHQIGKKIGLAYQIRDDVLDYTGNKKKTLKPTLEDVRQGVYTLPLILSLETDRSRLKHLLNQKNKMTAADAKGIQQIVIETGGTDRATELADQLTNEALTLIKQLPKKSVQTPLIDLTQLLLRRNQ</sequence>
<accession>A0A0D1A9X9</accession>
<keyword evidence="4" id="KW-0479">Metal-binding</keyword>
<evidence type="ECO:0000256" key="4">
    <source>
        <dbReference type="ARBA" id="ARBA00022723"/>
    </source>
</evidence>
<dbReference type="GO" id="GO:0000010">
    <property type="term" value="F:heptaprenyl diphosphate synthase activity"/>
    <property type="evidence" value="ECO:0007669"/>
    <property type="project" value="UniProtKB-EC"/>
</dbReference>
<dbReference type="GO" id="GO:0008299">
    <property type="term" value="P:isoprenoid biosynthetic process"/>
    <property type="evidence" value="ECO:0007669"/>
    <property type="project" value="InterPro"/>
</dbReference>
<dbReference type="EC" id="2.5.1.30" evidence="7"/>
<proteinExistence type="inferred from homology"/>
<dbReference type="STRING" id="1335616.WDC_0843"/>
<evidence type="ECO:0000313" key="7">
    <source>
        <dbReference type="EMBL" id="KIS03541.1"/>
    </source>
</evidence>
<dbReference type="SUPFAM" id="SSF48576">
    <property type="entry name" value="Terpenoid synthases"/>
    <property type="match status" value="1"/>
</dbReference>